<evidence type="ECO:0000256" key="1">
    <source>
        <dbReference type="ARBA" id="ARBA00001849"/>
    </source>
</evidence>
<dbReference type="NCBIfam" id="TIGR00358">
    <property type="entry name" value="3_prime_RNase"/>
    <property type="match status" value="1"/>
</dbReference>
<dbReference type="PROSITE" id="PS01175">
    <property type="entry name" value="RIBONUCLEASE_II"/>
    <property type="match status" value="1"/>
</dbReference>
<proteinExistence type="inferred from homology"/>
<dbReference type="CDD" id="cd04471">
    <property type="entry name" value="S1_RNase_R"/>
    <property type="match status" value="1"/>
</dbReference>
<dbReference type="HAMAP" id="MF_01895">
    <property type="entry name" value="RNase_R"/>
    <property type="match status" value="1"/>
</dbReference>
<dbReference type="PANTHER" id="PTHR23355:SF9">
    <property type="entry name" value="DIS3-LIKE EXONUCLEASE 2"/>
    <property type="match status" value="1"/>
</dbReference>
<dbReference type="PANTHER" id="PTHR23355">
    <property type="entry name" value="RIBONUCLEASE"/>
    <property type="match status" value="1"/>
</dbReference>
<dbReference type="Proteomes" id="UP000177947">
    <property type="component" value="Unassembled WGS sequence"/>
</dbReference>
<evidence type="ECO:0000256" key="4">
    <source>
        <dbReference type="ARBA" id="ARBA00022801"/>
    </source>
</evidence>
<comment type="function">
    <text evidence="7">3'-5' exoribonuclease that releases 5'-nucleoside monophosphates and is involved in maturation of structured RNAs.</text>
</comment>
<dbReference type="AlphaFoldDB" id="A0A1F5C853"/>
<evidence type="ECO:0000256" key="3">
    <source>
        <dbReference type="ARBA" id="ARBA00022722"/>
    </source>
</evidence>
<name>A0A1F5C853_9BACT</name>
<dbReference type="GO" id="GO:0008859">
    <property type="term" value="F:exoribonuclease II activity"/>
    <property type="evidence" value="ECO:0007669"/>
    <property type="project" value="UniProtKB-UniRule"/>
</dbReference>
<sequence length="675" mass="76535">MKNENKQSKMMGISSDATLRASLEIPSLAPDESKLSPAGSLGIISITSMGIGYVTVAGFDEDIQIQPQFLNTALHGDEVDIVLFPKVEGEKLSGEVEGILKRARMEFVGTIDRKEGNNFCFIKPDDKRMYMDIFVPSAQTKKLQNGYKALVKIKKWDNSKKNPEGEIVKILGKKGDNDTEMESIIVEKGFQSEFPPKVEKEAEALKKKSKPIPQKDIDERRNFRNITTFTIDPEDAKDFDDAISFREISDGLFEIGVHIADVSHYVRENTELDKEAIHRGVSIYLVDRTIPMLPEVLSNDICSLNPREDKLTFSAVLTMSANGDITNVWLGRTVINSDKRFTYEEAQKVLDEKSGLYCDELANLNRIAKIFKGKRMAMGAIDFEKEEVKFKLDAKGKPIDIIEKPRLDAHKLVEEFMILANKKVATYLSEEVKKINKGASIYRIHDVPKKEAMDELLVFLRMLGHEIEMKGEHISSKELNKLFEKLKGKPEESLVKTAAMRSMAKAIYSMRNIGHYGLALENYTHFTSPIRRYADLLVHRILAKHLAGESLSAEEVAWHHNLAMSLSRREVDAVEAERSSIAYKQTEYMLERIGQTYTGVINGITNWGIYVEESHTKSSGMVKLKDMKDDFYVLNKETYSLVGQRTKKKYSVGDKVKIKVVAGDLERKTIDYKFI</sequence>
<evidence type="ECO:0000256" key="7">
    <source>
        <dbReference type="HAMAP-Rule" id="MF_01895"/>
    </source>
</evidence>
<evidence type="ECO:0000313" key="9">
    <source>
        <dbReference type="EMBL" id="OGD39003.1"/>
    </source>
</evidence>
<dbReference type="InterPro" id="IPR001900">
    <property type="entry name" value="RNase_II/R"/>
</dbReference>
<evidence type="ECO:0000313" key="10">
    <source>
        <dbReference type="Proteomes" id="UP000177947"/>
    </source>
</evidence>
<evidence type="ECO:0000259" key="8">
    <source>
        <dbReference type="PROSITE" id="PS50126"/>
    </source>
</evidence>
<comment type="caution">
    <text evidence="9">The sequence shown here is derived from an EMBL/GenBank/DDBJ whole genome shotgun (WGS) entry which is preliminary data.</text>
</comment>
<reference evidence="9 10" key="1">
    <citation type="journal article" date="2016" name="Nat. Commun.">
        <title>Thousands of microbial genomes shed light on interconnected biogeochemical processes in an aquifer system.</title>
        <authorList>
            <person name="Anantharaman K."/>
            <person name="Brown C.T."/>
            <person name="Hug L.A."/>
            <person name="Sharon I."/>
            <person name="Castelle C.J."/>
            <person name="Probst A.J."/>
            <person name="Thomas B.C."/>
            <person name="Singh A."/>
            <person name="Wilkins M.J."/>
            <person name="Karaoz U."/>
            <person name="Brodie E.L."/>
            <person name="Williams K.H."/>
            <person name="Hubbard S.S."/>
            <person name="Banfield J.F."/>
        </authorList>
    </citation>
    <scope>NUCLEOTIDE SEQUENCE [LARGE SCALE GENOMIC DNA]</scope>
</reference>
<dbReference type="PROSITE" id="PS50126">
    <property type="entry name" value="S1"/>
    <property type="match status" value="1"/>
</dbReference>
<dbReference type="SMART" id="SM00955">
    <property type="entry name" value="RNB"/>
    <property type="match status" value="1"/>
</dbReference>
<dbReference type="GO" id="GO:0005829">
    <property type="term" value="C:cytosol"/>
    <property type="evidence" value="ECO:0007669"/>
    <property type="project" value="TreeGrafter"/>
</dbReference>
<dbReference type="InterPro" id="IPR011805">
    <property type="entry name" value="RNase_R"/>
</dbReference>
<dbReference type="InterPro" id="IPR004476">
    <property type="entry name" value="RNase_II/RNase_R"/>
</dbReference>
<dbReference type="Pfam" id="PF00575">
    <property type="entry name" value="S1"/>
    <property type="match status" value="1"/>
</dbReference>
<dbReference type="NCBIfam" id="TIGR02063">
    <property type="entry name" value="RNase_R"/>
    <property type="match status" value="1"/>
</dbReference>
<dbReference type="EMBL" id="MEYQ01000020">
    <property type="protein sequence ID" value="OGD39003.1"/>
    <property type="molecule type" value="Genomic_DNA"/>
</dbReference>
<dbReference type="InterPro" id="IPR040476">
    <property type="entry name" value="CSD2"/>
</dbReference>
<comment type="subcellular location">
    <subcellularLocation>
        <location evidence="7">Cytoplasm</location>
    </subcellularLocation>
</comment>
<dbReference type="InterPro" id="IPR022966">
    <property type="entry name" value="RNase_II/R_CS"/>
</dbReference>
<evidence type="ECO:0000256" key="5">
    <source>
        <dbReference type="ARBA" id="ARBA00022839"/>
    </source>
</evidence>
<comment type="catalytic activity">
    <reaction evidence="1 7">
        <text>Exonucleolytic cleavage in the 3'- to 5'-direction to yield nucleoside 5'-phosphates.</text>
        <dbReference type="EC" id="3.1.13.1"/>
    </reaction>
</comment>
<dbReference type="GO" id="GO:0006402">
    <property type="term" value="P:mRNA catabolic process"/>
    <property type="evidence" value="ECO:0007669"/>
    <property type="project" value="TreeGrafter"/>
</dbReference>
<protein>
    <recommendedName>
        <fullName evidence="7">Ribonuclease R</fullName>
        <shortName evidence="7">RNase R</shortName>
        <ecNumber evidence="7">3.1.13.1</ecNumber>
    </recommendedName>
</protein>
<dbReference type="InterPro" id="IPR050180">
    <property type="entry name" value="RNR_Ribonuclease"/>
</dbReference>
<keyword evidence="5 7" id="KW-0269">Exonuclease</keyword>
<dbReference type="SUPFAM" id="SSF50249">
    <property type="entry name" value="Nucleic acid-binding proteins"/>
    <property type="match status" value="3"/>
</dbReference>
<dbReference type="Pfam" id="PF17876">
    <property type="entry name" value="CSD2"/>
    <property type="match status" value="1"/>
</dbReference>
<dbReference type="Gene3D" id="2.40.50.140">
    <property type="entry name" value="Nucleic acid-binding proteins"/>
    <property type="match status" value="3"/>
</dbReference>
<keyword evidence="2 7" id="KW-0963">Cytoplasm</keyword>
<dbReference type="InterPro" id="IPR012340">
    <property type="entry name" value="NA-bd_OB-fold"/>
</dbReference>
<dbReference type="Pfam" id="PF00773">
    <property type="entry name" value="RNB"/>
    <property type="match status" value="1"/>
</dbReference>
<feature type="domain" description="S1 motif" evidence="8">
    <location>
        <begin position="594"/>
        <end position="675"/>
    </location>
</feature>
<evidence type="ECO:0000256" key="6">
    <source>
        <dbReference type="ARBA" id="ARBA00022884"/>
    </source>
</evidence>
<keyword evidence="4 7" id="KW-0378">Hydrolase</keyword>
<accession>A0A1F5C853</accession>
<dbReference type="SMART" id="SM00316">
    <property type="entry name" value="S1"/>
    <property type="match status" value="1"/>
</dbReference>
<evidence type="ECO:0000256" key="2">
    <source>
        <dbReference type="ARBA" id="ARBA00022490"/>
    </source>
</evidence>
<dbReference type="EC" id="3.1.13.1" evidence="7"/>
<keyword evidence="6 7" id="KW-0694">RNA-binding</keyword>
<comment type="similarity">
    <text evidence="7">Belongs to the RNR ribonuclease family. RNase R subfamily.</text>
</comment>
<keyword evidence="3 7" id="KW-0540">Nuclease</keyword>
<organism evidence="9 10">
    <name type="scientific">Candidatus Azambacteria bacterium RIFCSPLOWO2_01_FULL_37_9</name>
    <dbReference type="NCBI Taxonomy" id="1797297"/>
    <lineage>
        <taxon>Bacteria</taxon>
        <taxon>Candidatus Azamiibacteriota</taxon>
    </lineage>
</organism>
<dbReference type="InterPro" id="IPR003029">
    <property type="entry name" value="S1_domain"/>
</dbReference>
<gene>
    <name evidence="7" type="primary">rnr</name>
    <name evidence="9" type="ORF">A2907_00795</name>
</gene>
<dbReference type="GO" id="GO:0003723">
    <property type="term" value="F:RNA binding"/>
    <property type="evidence" value="ECO:0007669"/>
    <property type="project" value="UniProtKB-UniRule"/>
</dbReference>